<dbReference type="Gene3D" id="3.30.1490.190">
    <property type="match status" value="1"/>
</dbReference>
<gene>
    <name evidence="9" type="primary">fur</name>
    <name evidence="10" type="ORF">E1956_10715</name>
</gene>
<keyword evidence="5 9" id="KW-0238">DNA-binding</keyword>
<dbReference type="GO" id="GO:0045892">
    <property type="term" value="P:negative regulation of DNA-templated transcription"/>
    <property type="evidence" value="ECO:0007669"/>
    <property type="project" value="TreeGrafter"/>
</dbReference>
<dbReference type="OrthoDB" id="8659436at2"/>
<evidence type="ECO:0000256" key="4">
    <source>
        <dbReference type="ARBA" id="ARBA00023015"/>
    </source>
</evidence>
<feature type="binding site" evidence="7">
    <location>
        <position position="133"/>
    </location>
    <ligand>
        <name>Zn(2+)</name>
        <dbReference type="ChEBI" id="CHEBI:29105"/>
    </ligand>
</feature>
<evidence type="ECO:0000256" key="3">
    <source>
        <dbReference type="ARBA" id="ARBA00022833"/>
    </source>
</evidence>
<comment type="similarity">
    <text evidence="1 9">Belongs to the Fur family.</text>
</comment>
<keyword evidence="3 7" id="KW-0862">Zinc</keyword>
<dbReference type="Gene3D" id="1.10.10.10">
    <property type="entry name" value="Winged helix-like DNA-binding domain superfamily/Winged helix DNA-binding domain"/>
    <property type="match status" value="1"/>
</dbReference>
<evidence type="ECO:0000256" key="1">
    <source>
        <dbReference type="ARBA" id="ARBA00007957"/>
    </source>
</evidence>
<keyword evidence="2 9" id="KW-0678">Repressor</keyword>
<dbReference type="GO" id="GO:0008270">
    <property type="term" value="F:zinc ion binding"/>
    <property type="evidence" value="ECO:0007669"/>
    <property type="project" value="TreeGrafter"/>
</dbReference>
<evidence type="ECO:0000256" key="2">
    <source>
        <dbReference type="ARBA" id="ARBA00022491"/>
    </source>
</evidence>
<keyword evidence="7 9" id="KW-0479">Metal-binding</keyword>
<dbReference type="GO" id="GO:0000976">
    <property type="term" value="F:transcription cis-regulatory region binding"/>
    <property type="evidence" value="ECO:0007669"/>
    <property type="project" value="TreeGrafter"/>
</dbReference>
<evidence type="ECO:0000256" key="5">
    <source>
        <dbReference type="ARBA" id="ARBA00023125"/>
    </source>
</evidence>
<feature type="binding site" evidence="7">
    <location>
        <position position="96"/>
    </location>
    <ligand>
        <name>Zn(2+)</name>
        <dbReference type="ChEBI" id="CHEBI:29105"/>
    </ligand>
</feature>
<proteinExistence type="inferred from homology"/>
<keyword evidence="8 9" id="KW-0408">Iron</keyword>
<feature type="binding site" evidence="7">
    <location>
        <position position="136"/>
    </location>
    <ligand>
        <name>Zn(2+)</name>
        <dbReference type="ChEBI" id="CHEBI:29105"/>
    </ligand>
</feature>
<dbReference type="KEGG" id="ppai:E1956_10715"/>
<evidence type="ECO:0000313" key="11">
    <source>
        <dbReference type="Proteomes" id="UP000295727"/>
    </source>
</evidence>
<dbReference type="GO" id="GO:1900376">
    <property type="term" value="P:regulation of secondary metabolite biosynthetic process"/>
    <property type="evidence" value="ECO:0007669"/>
    <property type="project" value="TreeGrafter"/>
</dbReference>
<evidence type="ECO:0000256" key="9">
    <source>
        <dbReference type="RuleBase" id="RU364037"/>
    </source>
</evidence>
<evidence type="ECO:0000256" key="7">
    <source>
        <dbReference type="PIRSR" id="PIRSR602481-1"/>
    </source>
</evidence>
<reference evidence="10 11" key="1">
    <citation type="submission" date="2019-03" db="EMBL/GenBank/DDBJ databases">
        <title>Paraburkholderia sp. 7MH5, isolated from subtropical forest soil.</title>
        <authorList>
            <person name="Gao Z.-H."/>
            <person name="Qiu L.-H."/>
        </authorList>
    </citation>
    <scope>NUCLEOTIDE SEQUENCE [LARGE SCALE GENOMIC DNA]</scope>
    <source>
        <strain evidence="10 11">7MH5</strain>
    </source>
</reference>
<dbReference type="InterPro" id="IPR002481">
    <property type="entry name" value="FUR"/>
</dbReference>
<keyword evidence="11" id="KW-1185">Reference proteome</keyword>
<dbReference type="InterPro" id="IPR036390">
    <property type="entry name" value="WH_DNA-bd_sf"/>
</dbReference>
<accession>A0A4P7CTS1</accession>
<keyword evidence="6 9" id="KW-0804">Transcription</keyword>
<comment type="cofactor">
    <cofactor evidence="8">
        <name>Mn(2+)</name>
        <dbReference type="ChEBI" id="CHEBI:29035"/>
    </cofactor>
    <cofactor evidence="8">
        <name>Fe(2+)</name>
        <dbReference type="ChEBI" id="CHEBI:29033"/>
    </cofactor>
    <text evidence="8">Binds 1 Mn(2+) or Fe(2+) ion per subunit.</text>
</comment>
<dbReference type="Pfam" id="PF01475">
    <property type="entry name" value="FUR"/>
    <property type="match status" value="1"/>
</dbReference>
<dbReference type="AlphaFoldDB" id="A0A4P7CTS1"/>
<dbReference type="InterPro" id="IPR036388">
    <property type="entry name" value="WH-like_DNA-bd_sf"/>
</dbReference>
<dbReference type="Proteomes" id="UP000295727">
    <property type="component" value="Chromosome 1"/>
</dbReference>
<name>A0A4P7CTS1_9BURK</name>
<dbReference type="GO" id="GO:0003700">
    <property type="term" value="F:DNA-binding transcription factor activity"/>
    <property type="evidence" value="ECO:0007669"/>
    <property type="project" value="UniProtKB-UniRule"/>
</dbReference>
<organism evidence="10 11">
    <name type="scientific">Paraburkholderia pallida</name>
    <dbReference type="NCBI Taxonomy" id="2547399"/>
    <lineage>
        <taxon>Bacteria</taxon>
        <taxon>Pseudomonadati</taxon>
        <taxon>Pseudomonadota</taxon>
        <taxon>Betaproteobacteria</taxon>
        <taxon>Burkholderiales</taxon>
        <taxon>Burkholderiaceae</taxon>
        <taxon>Paraburkholderia</taxon>
    </lineage>
</organism>
<evidence type="ECO:0000256" key="8">
    <source>
        <dbReference type="PIRSR" id="PIRSR602481-2"/>
    </source>
</evidence>
<dbReference type="InterPro" id="IPR043135">
    <property type="entry name" value="Fur_C"/>
</dbReference>
<dbReference type="GO" id="GO:0005737">
    <property type="term" value="C:cytoplasm"/>
    <property type="evidence" value="ECO:0007669"/>
    <property type="project" value="UniProtKB-SubCell"/>
</dbReference>
<keyword evidence="4 9" id="KW-0805">Transcription regulation</keyword>
<keyword evidence="9" id="KW-0963">Cytoplasm</keyword>
<evidence type="ECO:0000313" key="10">
    <source>
        <dbReference type="EMBL" id="QBQ97601.1"/>
    </source>
</evidence>
<comment type="subcellular location">
    <subcellularLocation>
        <location evidence="9">Cytoplasm</location>
    </subcellularLocation>
</comment>
<dbReference type="PANTHER" id="PTHR33202">
    <property type="entry name" value="ZINC UPTAKE REGULATION PROTEIN"/>
    <property type="match status" value="1"/>
</dbReference>
<feature type="binding site" evidence="8">
    <location>
        <position position="108"/>
    </location>
    <ligand>
        <name>Fe cation</name>
        <dbReference type="ChEBI" id="CHEBI:24875"/>
    </ligand>
</feature>
<comment type="cofactor">
    <cofactor evidence="7">
        <name>Zn(2+)</name>
        <dbReference type="ChEBI" id="CHEBI:29105"/>
    </cofactor>
    <text evidence="7">Binds 1 zinc ion per subunit.</text>
</comment>
<comment type="subunit">
    <text evidence="9">Homodimer.</text>
</comment>
<sequence length="158" mass="17663">MKAIYADLKRARMRPTSSRVAVLQLFHEFPYEHLTADQVFRRVPPETEQCSLASVYRALAQLLEAGLISSAWIGEQRVVYELNRGTRHSHLVCSDCGTIRDIDDSALESQHEAIAAAREFRYASASLVIFGRCAQCEASLDSAVRRTGALHGVDRRAE</sequence>
<evidence type="ECO:0000256" key="6">
    <source>
        <dbReference type="ARBA" id="ARBA00023163"/>
    </source>
</evidence>
<dbReference type="EMBL" id="CP038148">
    <property type="protein sequence ID" value="QBQ97601.1"/>
    <property type="molecule type" value="Genomic_DNA"/>
</dbReference>
<dbReference type="RefSeq" id="WP_134748706.1">
    <property type="nucleotide sequence ID" value="NZ_CP038148.1"/>
</dbReference>
<dbReference type="SUPFAM" id="SSF46785">
    <property type="entry name" value="Winged helix' DNA-binding domain"/>
    <property type="match status" value="1"/>
</dbReference>
<feature type="binding site" evidence="7">
    <location>
        <position position="93"/>
    </location>
    <ligand>
        <name>Zn(2+)</name>
        <dbReference type="ChEBI" id="CHEBI:29105"/>
    </ligand>
</feature>
<dbReference type="CDD" id="cd07153">
    <property type="entry name" value="Fur_like"/>
    <property type="match status" value="1"/>
</dbReference>
<protein>
    <recommendedName>
        <fullName evidence="9">Ferric uptake regulation protein</fullName>
    </recommendedName>
</protein>
<dbReference type="PANTHER" id="PTHR33202:SF7">
    <property type="entry name" value="FERRIC UPTAKE REGULATION PROTEIN"/>
    <property type="match status" value="1"/>
</dbReference>